<name>A0A9W8XMM9_9PLEO</name>
<keyword evidence="10" id="KW-1185">Reference proteome</keyword>
<comment type="subcellular location">
    <subcellularLocation>
        <location evidence="2">Endoplasmic reticulum</location>
    </subcellularLocation>
    <subcellularLocation>
        <location evidence="3">Membrane</location>
    </subcellularLocation>
    <subcellularLocation>
        <location evidence="1">Mitochondrion</location>
    </subcellularLocation>
</comment>
<evidence type="ECO:0000256" key="2">
    <source>
        <dbReference type="ARBA" id="ARBA00004240"/>
    </source>
</evidence>
<dbReference type="PANTHER" id="PTHR48182">
    <property type="entry name" value="PROTEIN SERAC1"/>
    <property type="match status" value="1"/>
</dbReference>
<dbReference type="GO" id="GO:0005783">
    <property type="term" value="C:endoplasmic reticulum"/>
    <property type="evidence" value="ECO:0007669"/>
    <property type="project" value="UniProtKB-SubCell"/>
</dbReference>
<dbReference type="Proteomes" id="UP001140513">
    <property type="component" value="Unassembled WGS sequence"/>
</dbReference>
<evidence type="ECO:0000313" key="9">
    <source>
        <dbReference type="EMBL" id="KAJ4355425.1"/>
    </source>
</evidence>
<reference evidence="9" key="1">
    <citation type="submission" date="2022-10" db="EMBL/GenBank/DDBJ databases">
        <title>Tapping the CABI collections for fungal endophytes: first genome assemblies for Collariella, Neodidymelliopsis, Ascochyta clinopodiicola, Didymella pomorum, Didymosphaeria variabile, Neocosmospora piperis and Neocucurbitaria cava.</title>
        <authorList>
            <person name="Hill R."/>
        </authorList>
    </citation>
    <scope>NUCLEOTIDE SEQUENCE</scope>
    <source>
        <strain evidence="9">IMI 356815</strain>
    </source>
</reference>
<dbReference type="OrthoDB" id="5086500at2759"/>
<evidence type="ECO:0000256" key="7">
    <source>
        <dbReference type="ARBA" id="ARBA00023136"/>
    </source>
</evidence>
<dbReference type="InterPro" id="IPR007751">
    <property type="entry name" value="DUF676_lipase-like"/>
</dbReference>
<dbReference type="SUPFAM" id="SSF53474">
    <property type="entry name" value="alpha/beta-Hydrolases"/>
    <property type="match status" value="1"/>
</dbReference>
<evidence type="ECO:0000256" key="1">
    <source>
        <dbReference type="ARBA" id="ARBA00004173"/>
    </source>
</evidence>
<evidence type="ECO:0000259" key="8">
    <source>
        <dbReference type="Pfam" id="PF05057"/>
    </source>
</evidence>
<dbReference type="InterPro" id="IPR029058">
    <property type="entry name" value="AB_hydrolase_fold"/>
</dbReference>
<dbReference type="InterPro" id="IPR052374">
    <property type="entry name" value="SERAC1"/>
</dbReference>
<keyword evidence="5" id="KW-0256">Endoplasmic reticulum</keyword>
<evidence type="ECO:0000256" key="5">
    <source>
        <dbReference type="ARBA" id="ARBA00022824"/>
    </source>
</evidence>
<keyword evidence="6" id="KW-0496">Mitochondrion</keyword>
<dbReference type="Gene3D" id="3.40.50.1820">
    <property type="entry name" value="alpha/beta hydrolase"/>
    <property type="match status" value="1"/>
</dbReference>
<keyword evidence="7" id="KW-0472">Membrane</keyword>
<gene>
    <name evidence="9" type="ORF">N0V89_003441</name>
</gene>
<comment type="similarity">
    <text evidence="4">Belongs to the putative lipase ROG1 family.</text>
</comment>
<dbReference type="Pfam" id="PF05057">
    <property type="entry name" value="DUF676"/>
    <property type="match status" value="1"/>
</dbReference>
<evidence type="ECO:0000256" key="3">
    <source>
        <dbReference type="ARBA" id="ARBA00004370"/>
    </source>
</evidence>
<feature type="domain" description="DUF676" evidence="8">
    <location>
        <begin position="94"/>
        <end position="164"/>
    </location>
</feature>
<dbReference type="RefSeq" id="XP_056072551.1">
    <property type="nucleotide sequence ID" value="XM_056212243.1"/>
</dbReference>
<dbReference type="AlphaFoldDB" id="A0A9W8XMM9"/>
<evidence type="ECO:0000256" key="4">
    <source>
        <dbReference type="ARBA" id="ARBA00007920"/>
    </source>
</evidence>
<accession>A0A9W8XMM9</accession>
<dbReference type="EMBL" id="JAPEUX010000003">
    <property type="protein sequence ID" value="KAJ4355425.1"/>
    <property type="molecule type" value="Genomic_DNA"/>
</dbReference>
<dbReference type="GO" id="GO:0016020">
    <property type="term" value="C:membrane"/>
    <property type="evidence" value="ECO:0007669"/>
    <property type="project" value="UniProtKB-SubCell"/>
</dbReference>
<protein>
    <recommendedName>
        <fullName evidence="8">DUF676 domain-containing protein</fullName>
    </recommendedName>
</protein>
<evidence type="ECO:0000313" key="10">
    <source>
        <dbReference type="Proteomes" id="UP001140513"/>
    </source>
</evidence>
<sequence>MPVQSATTPVQSTTTPIIPLITPEQSAAITQDNGSTETSVPMVAGPSADRNVESSKYYWPDLLKEDIPNARIFTFGYDADVISITGGVSMDRLAVHASNLVGELHRVRKTEIQKARKIIFIAHSLGGLVVKRAIQDSADSSVAKLRRVEEATAGIVFLGTPHSGSDLAPFATAIGSLLKFFRKRVNDDLLSVLQRDSPVLLDLEKWFGQ</sequence>
<evidence type="ECO:0000256" key="6">
    <source>
        <dbReference type="ARBA" id="ARBA00023128"/>
    </source>
</evidence>
<dbReference type="GeneID" id="80906971"/>
<organism evidence="9 10">
    <name type="scientific">Didymosphaeria variabile</name>
    <dbReference type="NCBI Taxonomy" id="1932322"/>
    <lineage>
        <taxon>Eukaryota</taxon>
        <taxon>Fungi</taxon>
        <taxon>Dikarya</taxon>
        <taxon>Ascomycota</taxon>
        <taxon>Pezizomycotina</taxon>
        <taxon>Dothideomycetes</taxon>
        <taxon>Pleosporomycetidae</taxon>
        <taxon>Pleosporales</taxon>
        <taxon>Massarineae</taxon>
        <taxon>Didymosphaeriaceae</taxon>
        <taxon>Didymosphaeria</taxon>
    </lineage>
</organism>
<dbReference type="GO" id="GO:0005739">
    <property type="term" value="C:mitochondrion"/>
    <property type="evidence" value="ECO:0007669"/>
    <property type="project" value="UniProtKB-SubCell"/>
</dbReference>
<dbReference type="PANTHER" id="PTHR48182:SF2">
    <property type="entry name" value="PROTEIN SERAC1"/>
    <property type="match status" value="1"/>
</dbReference>
<proteinExistence type="inferred from homology"/>
<comment type="caution">
    <text evidence="9">The sequence shown here is derived from an EMBL/GenBank/DDBJ whole genome shotgun (WGS) entry which is preliminary data.</text>
</comment>